<sequence>STIDEKQSHRVNEALNPGLQAEPLELAGDELVGAHDRPIVVLPPGIVHQRPAVGLLRLEQLGVELALVVRVGVQLVVGDVDVHNLPLAEQIWRQLVHILLRASVLHVHGLDLDEEVLLHVAGVLHHSAAVGVGVPGRLRHLQRARRRQQADELRHLAGEVEGRRRLRRPLVGLDIERLVVHHHDALAAASLLLGCFGNRKELSAVLLVLNAGSELGRQLNSLVNKEYDNGVKHESAYPHDLRIFHLNDAPFHADSGQEAGVAAKRLLCVLLRHLLSTGFQPVVATDLCRKYEVSSLCFATGSAAGAAAAASAAPPCDGPVACVAFSDGCLLQLIECDNPLIQAIQRCALWPNCRICTEGCYQFELDGAPWTAVIGDVSARARQLLVQIVREATGLGWQLLLATHTKDTDCCLFFQHVAEKVELPQPFLTNQTFAVSLKGKDMLTVIGAQTNTQEYIIHKVSQLWRPGVSRSGVTGGSADCSFMALQLKGSPWYCIGEESAHARLLVMGLLAALRSKGWRLLSAVELARRSNDKATLVFVRGPCEERPHCCVAPVSANRLWLLQVPSDLQQATTELVKQSYQFGVEETRERPSYLELRLRQSPWGSGKSGMAGHGRQLMLCVLDLFMRRGWLPVCSVDVSSTFHDDDDSSYPLDVHSWWFAGPAAATPRASNSFKGLA</sequence>
<name>A0A1I8ITV7_9PLAT</name>
<reference evidence="2" key="1">
    <citation type="submission" date="2016-11" db="UniProtKB">
        <authorList>
            <consortium name="WormBaseParasite"/>
        </authorList>
    </citation>
    <scope>IDENTIFICATION</scope>
</reference>
<proteinExistence type="predicted"/>
<dbReference type="WBParaSite" id="maker-uti_cns_0016531-snap-gene-0.4-mRNA-1">
    <property type="protein sequence ID" value="maker-uti_cns_0016531-snap-gene-0.4-mRNA-1"/>
    <property type="gene ID" value="maker-uti_cns_0016531-snap-gene-0.4"/>
</dbReference>
<dbReference type="AlphaFoldDB" id="A0A1I8ITV7"/>
<keyword evidence="1" id="KW-1185">Reference proteome</keyword>
<accession>A0A1I8ITV7</accession>
<organism evidence="1 2">
    <name type="scientific">Macrostomum lignano</name>
    <dbReference type="NCBI Taxonomy" id="282301"/>
    <lineage>
        <taxon>Eukaryota</taxon>
        <taxon>Metazoa</taxon>
        <taxon>Spiralia</taxon>
        <taxon>Lophotrochozoa</taxon>
        <taxon>Platyhelminthes</taxon>
        <taxon>Rhabditophora</taxon>
        <taxon>Macrostomorpha</taxon>
        <taxon>Macrostomida</taxon>
        <taxon>Macrostomidae</taxon>
        <taxon>Macrostomum</taxon>
    </lineage>
</organism>
<dbReference type="Proteomes" id="UP000095280">
    <property type="component" value="Unplaced"/>
</dbReference>
<evidence type="ECO:0000313" key="1">
    <source>
        <dbReference type="Proteomes" id="UP000095280"/>
    </source>
</evidence>
<dbReference type="PANTHER" id="PTHR38696">
    <property type="entry name" value="MEDIATOR OF RNA POLYMERASE II TRANSCRIPTION SUBUNIT 13"/>
    <property type="match status" value="1"/>
</dbReference>
<protein>
    <submittedName>
        <fullName evidence="2">Fucose-1-phosphate guanylyltransferase</fullName>
    </submittedName>
</protein>
<dbReference type="PANTHER" id="PTHR38696:SF1">
    <property type="entry name" value="MEDIATOR OF RNA POLYMERASE II TRANSCRIPTION SUBUNIT 13"/>
    <property type="match status" value="1"/>
</dbReference>
<evidence type="ECO:0000313" key="2">
    <source>
        <dbReference type="WBParaSite" id="maker-uti_cns_0016531-snap-gene-0.4-mRNA-1"/>
    </source>
</evidence>